<dbReference type="PANTHER" id="PTHR34606">
    <property type="entry name" value="BON DOMAIN-CONTAINING PROTEIN"/>
    <property type="match status" value="1"/>
</dbReference>
<evidence type="ECO:0000256" key="1">
    <source>
        <dbReference type="SAM" id="MobiDB-lite"/>
    </source>
</evidence>
<evidence type="ECO:0000256" key="2">
    <source>
        <dbReference type="SAM" id="SignalP"/>
    </source>
</evidence>
<dbReference type="PROSITE" id="PS50914">
    <property type="entry name" value="BON"/>
    <property type="match status" value="1"/>
</dbReference>
<comment type="caution">
    <text evidence="4">The sequence shown here is derived from an EMBL/GenBank/DDBJ whole genome shotgun (WGS) entry which is preliminary data.</text>
</comment>
<evidence type="ECO:0000313" key="4">
    <source>
        <dbReference type="EMBL" id="MET7013323.1"/>
    </source>
</evidence>
<dbReference type="InterPro" id="IPR051686">
    <property type="entry name" value="Lipoprotein_DolP"/>
</dbReference>
<dbReference type="Pfam" id="PF04972">
    <property type="entry name" value="BON"/>
    <property type="match status" value="1"/>
</dbReference>
<proteinExistence type="predicted"/>
<keyword evidence="5" id="KW-1185">Reference proteome</keyword>
<sequence>MKKPIFLAACLILTPYLANAASEPVATGKPMVQEGAANNTGINKRDRDDATLTPMDQMNNSSDLKITQEIRQALVKGEFSMDAKNIKVIARNGAVTLRGPVRSAAELERINVMVKAMPGIKSIDNQLQVK</sequence>
<organism evidence="4 5">
    <name type="scientific">Uliginosibacterium flavum</name>
    <dbReference type="NCBI Taxonomy" id="1396831"/>
    <lineage>
        <taxon>Bacteria</taxon>
        <taxon>Pseudomonadati</taxon>
        <taxon>Pseudomonadota</taxon>
        <taxon>Betaproteobacteria</taxon>
        <taxon>Rhodocyclales</taxon>
        <taxon>Zoogloeaceae</taxon>
        <taxon>Uliginosibacterium</taxon>
    </lineage>
</organism>
<keyword evidence="2" id="KW-0732">Signal</keyword>
<dbReference type="RefSeq" id="WP_354599786.1">
    <property type="nucleotide sequence ID" value="NZ_JBEWZI010000003.1"/>
</dbReference>
<accession>A0ABV2TIE7</accession>
<evidence type="ECO:0000313" key="5">
    <source>
        <dbReference type="Proteomes" id="UP001549691"/>
    </source>
</evidence>
<reference evidence="4 5" key="1">
    <citation type="submission" date="2024-07" db="EMBL/GenBank/DDBJ databases">
        <title>Uliginosibacterium flavum JJ3220;KACC:17644.</title>
        <authorList>
            <person name="Kim M.K."/>
        </authorList>
    </citation>
    <scope>NUCLEOTIDE SEQUENCE [LARGE SCALE GENOMIC DNA]</scope>
    <source>
        <strain evidence="4 5">KACC:17644</strain>
    </source>
</reference>
<dbReference type="Proteomes" id="UP001549691">
    <property type="component" value="Unassembled WGS sequence"/>
</dbReference>
<protein>
    <submittedName>
        <fullName evidence="4">BON domain-containing protein</fullName>
    </submittedName>
</protein>
<dbReference type="PANTHER" id="PTHR34606:SF15">
    <property type="entry name" value="BON DOMAIN-CONTAINING PROTEIN"/>
    <property type="match status" value="1"/>
</dbReference>
<feature type="chain" id="PRO_5045964581" evidence="2">
    <location>
        <begin position="21"/>
        <end position="130"/>
    </location>
</feature>
<dbReference type="InterPro" id="IPR007055">
    <property type="entry name" value="BON_dom"/>
</dbReference>
<feature type="signal peptide" evidence="2">
    <location>
        <begin position="1"/>
        <end position="20"/>
    </location>
</feature>
<feature type="domain" description="BON" evidence="3">
    <location>
        <begin position="62"/>
        <end position="130"/>
    </location>
</feature>
<name>A0ABV2TIE7_9RHOO</name>
<feature type="region of interest" description="Disordered" evidence="1">
    <location>
        <begin position="29"/>
        <end position="62"/>
    </location>
</feature>
<dbReference type="Gene3D" id="3.30.1340.30">
    <property type="match status" value="1"/>
</dbReference>
<evidence type="ECO:0000259" key="3">
    <source>
        <dbReference type="PROSITE" id="PS50914"/>
    </source>
</evidence>
<gene>
    <name evidence="4" type="ORF">ABXR19_03915</name>
</gene>
<dbReference type="EMBL" id="JBEWZI010000003">
    <property type="protein sequence ID" value="MET7013323.1"/>
    <property type="molecule type" value="Genomic_DNA"/>
</dbReference>